<organism evidence="1 2">
    <name type="scientific">Taklimakanibacter albus</name>
    <dbReference type="NCBI Taxonomy" id="2800327"/>
    <lineage>
        <taxon>Bacteria</taxon>
        <taxon>Pseudomonadati</taxon>
        <taxon>Pseudomonadota</taxon>
        <taxon>Alphaproteobacteria</taxon>
        <taxon>Hyphomicrobiales</taxon>
        <taxon>Aestuariivirgaceae</taxon>
        <taxon>Taklimakanibacter</taxon>
    </lineage>
</organism>
<keyword evidence="2" id="KW-1185">Reference proteome</keyword>
<proteinExistence type="predicted"/>
<comment type="caution">
    <text evidence="1">The sequence shown here is derived from an EMBL/GenBank/DDBJ whole genome shotgun (WGS) entry which is preliminary data.</text>
</comment>
<evidence type="ECO:0000313" key="2">
    <source>
        <dbReference type="Proteomes" id="UP000616151"/>
    </source>
</evidence>
<dbReference type="EMBL" id="JAENHL010000008">
    <property type="protein sequence ID" value="MBK1869759.1"/>
    <property type="molecule type" value="Genomic_DNA"/>
</dbReference>
<gene>
    <name evidence="1" type="ORF">JHL16_25580</name>
</gene>
<reference evidence="1" key="1">
    <citation type="submission" date="2021-01" db="EMBL/GenBank/DDBJ databases">
        <authorList>
            <person name="Sun Q."/>
        </authorList>
    </citation>
    <scope>NUCLEOTIDE SEQUENCE</scope>
    <source>
        <strain evidence="1">YIM B02566</strain>
    </source>
</reference>
<name>A0ACC5RAP9_9HYPH</name>
<protein>
    <submittedName>
        <fullName evidence="1">FAD-dependent oxidoreductase</fullName>
    </submittedName>
</protein>
<evidence type="ECO:0000313" key="1">
    <source>
        <dbReference type="EMBL" id="MBK1869759.1"/>
    </source>
</evidence>
<dbReference type="Proteomes" id="UP000616151">
    <property type="component" value="Unassembled WGS sequence"/>
</dbReference>
<accession>A0ACC5RAP9</accession>
<sequence>MDYQADVVVAGAGSAGMVAAIAAARNGARTILIERGGFLGGISTAVLDTMYAFYAPGDAQEKVVSGLPDEVVDRIEKYDVVLRRPNTFGSGTGITYNPETLKRVWDDLAEEAGVKILLHSFITGAVTEGSKVTGIRFVNKAGSHKVTAKAVIDASGDADLVADAGGDFELAGRDGAQQTLSTTFRIGNVGERALGVKKDELHALMREANKSGRFVLPREEGSVHRTPDKGIMATIMTRVPGTAPDDIEGISRAEAQGRAQAQEYFRFLKEMVPGYENSVLIGTSPWIGVRETRRILGDYQLNGEDVLAARRFEDGIARCGAPIEDHHAGRDTRWAYIPNSGTYTIPFRALLPRNLDGILVAGRCLSSTHDAHASARSIGTCMAMGQAAGSAAALAADKGITPRQVPTDTLLALLDRQGADLGRRGKAASDAA</sequence>